<gene>
    <name evidence="1" type="ORF">DI609_04145</name>
</gene>
<evidence type="ECO:0000313" key="1">
    <source>
        <dbReference type="EMBL" id="PZP01425.1"/>
    </source>
</evidence>
<evidence type="ECO:0000313" key="2">
    <source>
        <dbReference type="Proteomes" id="UP000249451"/>
    </source>
</evidence>
<protein>
    <submittedName>
        <fullName evidence="1">Uncharacterized protein</fullName>
    </submittedName>
</protein>
<dbReference type="EMBL" id="QFNY01000072">
    <property type="protein sequence ID" value="PZP01425.1"/>
    <property type="molecule type" value="Genomic_DNA"/>
</dbReference>
<proteinExistence type="predicted"/>
<dbReference type="Proteomes" id="UP000249451">
    <property type="component" value="Unassembled WGS sequence"/>
</dbReference>
<comment type="caution">
    <text evidence="1">The sequence shown here is derived from an EMBL/GenBank/DDBJ whole genome shotgun (WGS) entry which is preliminary data.</text>
</comment>
<dbReference type="OMA" id="GVRSHAW"/>
<dbReference type="InterPro" id="IPR046198">
    <property type="entry name" value="DUF6230"/>
</dbReference>
<reference evidence="1 2" key="1">
    <citation type="submission" date="2017-11" db="EMBL/GenBank/DDBJ databases">
        <title>Infants hospitalized years apart are colonized by the same room-sourced microbial strains.</title>
        <authorList>
            <person name="Brooks B."/>
            <person name="Olm M.R."/>
            <person name="Firek B.A."/>
            <person name="Baker R."/>
            <person name="Thomas B.C."/>
            <person name="Morowitz M.J."/>
            <person name="Banfield J.F."/>
        </authorList>
    </citation>
    <scope>NUCLEOTIDE SEQUENCE [LARGE SCALE GENOMIC DNA]</scope>
    <source>
        <strain evidence="1">S2_012_000_R3_87</strain>
    </source>
</reference>
<name>A0A2W5B3M6_9CORY</name>
<sequence length="189" mass="19450">MGHTRKLRFAGILGVGLLASGGMGVAMAEGGISANLALSNTIFNMDVGGLDADGFSLFVDSDKLANGEETVSRIKMTKARVSDVCMSAPIKVPGIGEKKFQMLVPGQNMEAENMIIGAPDLSGGMTLVKPQIGIDANQVDKNAAPGAWGIAAEKLISDGQTMHATSLSADQLTAAGSKITLENPDDAEC</sequence>
<accession>A0A2W5B3M6</accession>
<dbReference type="AlphaFoldDB" id="A0A2W5B3M6"/>
<dbReference type="Pfam" id="PF19741">
    <property type="entry name" value="DUF6230"/>
    <property type="match status" value="1"/>
</dbReference>
<organism evidence="1 2">
    <name type="scientific">Corynebacterium urealyticum</name>
    <dbReference type="NCBI Taxonomy" id="43771"/>
    <lineage>
        <taxon>Bacteria</taxon>
        <taxon>Bacillati</taxon>
        <taxon>Actinomycetota</taxon>
        <taxon>Actinomycetes</taxon>
        <taxon>Mycobacteriales</taxon>
        <taxon>Corynebacteriaceae</taxon>
        <taxon>Corynebacterium</taxon>
    </lineage>
</organism>
<dbReference type="GeneID" id="60604965"/>
<dbReference type="RefSeq" id="WP_012359431.1">
    <property type="nucleotide sequence ID" value="NZ_CP065982.1"/>
</dbReference>